<dbReference type="Pfam" id="PF04023">
    <property type="entry name" value="FeoA"/>
    <property type="match status" value="1"/>
</dbReference>
<evidence type="ECO:0000313" key="3">
    <source>
        <dbReference type="EMBL" id="MSS35915.1"/>
    </source>
</evidence>
<reference evidence="3 4" key="1">
    <citation type="submission" date="2019-08" db="EMBL/GenBank/DDBJ databases">
        <title>In-depth cultivation of the pig gut microbiome towards novel bacterial diversity and tailored functional studies.</title>
        <authorList>
            <person name="Wylensek D."/>
            <person name="Hitch T.C.A."/>
            <person name="Clavel T."/>
        </authorList>
    </citation>
    <scope>NUCLEOTIDE SEQUENCE [LARGE SCALE GENOMIC DNA]</scope>
    <source>
        <strain evidence="3 4">WCA-389-WT-23D1</strain>
    </source>
</reference>
<dbReference type="EMBL" id="VUMD01000003">
    <property type="protein sequence ID" value="MSS35915.1"/>
    <property type="molecule type" value="Genomic_DNA"/>
</dbReference>
<feature type="domain" description="Ferrous iron transporter FeoA-like" evidence="2">
    <location>
        <begin position="4"/>
        <end position="74"/>
    </location>
</feature>
<evidence type="ECO:0000256" key="1">
    <source>
        <dbReference type="ARBA" id="ARBA00023004"/>
    </source>
</evidence>
<name>A0A7X2NJP5_9CLOT</name>
<dbReference type="InterPro" id="IPR038157">
    <property type="entry name" value="FeoA_core_dom"/>
</dbReference>
<gene>
    <name evidence="3" type="ORF">FYJ39_04765</name>
</gene>
<dbReference type="RefSeq" id="WP_154471308.1">
    <property type="nucleotide sequence ID" value="NZ_DBEWUL010000069.1"/>
</dbReference>
<protein>
    <submittedName>
        <fullName evidence="3">Ferrous iron transport protein A</fullName>
    </submittedName>
</protein>
<dbReference type="SUPFAM" id="SSF50037">
    <property type="entry name" value="C-terminal domain of transcriptional repressors"/>
    <property type="match status" value="1"/>
</dbReference>
<keyword evidence="4" id="KW-1185">Reference proteome</keyword>
<comment type="caution">
    <text evidence="3">The sequence shown here is derived from an EMBL/GenBank/DDBJ whole genome shotgun (WGS) entry which is preliminary data.</text>
</comment>
<keyword evidence="1" id="KW-0408">Iron</keyword>
<organism evidence="3 4">
    <name type="scientific">Clostridium porci</name>
    <dbReference type="NCBI Taxonomy" id="2605778"/>
    <lineage>
        <taxon>Bacteria</taxon>
        <taxon>Bacillati</taxon>
        <taxon>Bacillota</taxon>
        <taxon>Clostridia</taxon>
        <taxon>Eubacteriales</taxon>
        <taxon>Clostridiaceae</taxon>
        <taxon>Clostridium</taxon>
    </lineage>
</organism>
<dbReference type="Gene3D" id="2.30.30.90">
    <property type="match status" value="1"/>
</dbReference>
<evidence type="ECO:0000259" key="2">
    <source>
        <dbReference type="Pfam" id="PF04023"/>
    </source>
</evidence>
<evidence type="ECO:0000313" key="4">
    <source>
        <dbReference type="Proteomes" id="UP000429958"/>
    </source>
</evidence>
<proteinExistence type="predicted"/>
<accession>A0A7X2NJP5</accession>
<dbReference type="InterPro" id="IPR008988">
    <property type="entry name" value="Transcriptional_repressor_C"/>
</dbReference>
<dbReference type="Proteomes" id="UP000429958">
    <property type="component" value="Unassembled WGS sequence"/>
</dbReference>
<dbReference type="InterPro" id="IPR007167">
    <property type="entry name" value="Fe-transptr_FeoA-like"/>
</dbReference>
<dbReference type="AlphaFoldDB" id="A0A7X2NJP5"/>
<dbReference type="GO" id="GO:0046914">
    <property type="term" value="F:transition metal ion binding"/>
    <property type="evidence" value="ECO:0007669"/>
    <property type="project" value="InterPro"/>
</dbReference>
<sequence length="78" mass="8695">MVYPLNELKSGETAEVVWIICEPYMAEHLKHLGFISKEPITCILKGRTDSISAYLIRGRLIGLRAANAKEVLVRAAEP</sequence>